<name>X1KKC8_9ZZZZ</name>
<dbReference type="EMBL" id="BARU01045515">
    <property type="protein sequence ID" value="GAH94040.1"/>
    <property type="molecule type" value="Genomic_DNA"/>
</dbReference>
<reference evidence="7" key="1">
    <citation type="journal article" date="2014" name="Front. Microbiol.">
        <title>High frequency of phylogenetically diverse reductive dehalogenase-homologous genes in deep subseafloor sedimentary metagenomes.</title>
        <authorList>
            <person name="Kawai M."/>
            <person name="Futagami T."/>
            <person name="Toyoda A."/>
            <person name="Takaki Y."/>
            <person name="Nishi S."/>
            <person name="Hori S."/>
            <person name="Arai W."/>
            <person name="Tsubouchi T."/>
            <person name="Morono Y."/>
            <person name="Uchiyama I."/>
            <person name="Ito T."/>
            <person name="Fujiyama A."/>
            <person name="Inagaki F."/>
            <person name="Takami H."/>
        </authorList>
    </citation>
    <scope>NUCLEOTIDE SEQUENCE</scope>
    <source>
        <strain evidence="7">Expedition CK06-06</strain>
    </source>
</reference>
<dbReference type="PANTHER" id="PTHR43496">
    <property type="entry name" value="PROTEIN LPLB"/>
    <property type="match status" value="1"/>
</dbReference>
<feature type="non-terminal residue" evidence="7">
    <location>
        <position position="148"/>
    </location>
</feature>
<dbReference type="PANTHER" id="PTHR43496:SF1">
    <property type="entry name" value="POLYGALACTURONAN_RHAMNOGALACTURONAN TRANSPORT SYSTEM PERMEASE PROTEIN YTEP"/>
    <property type="match status" value="1"/>
</dbReference>
<dbReference type="PROSITE" id="PS50928">
    <property type="entry name" value="ABC_TM1"/>
    <property type="match status" value="1"/>
</dbReference>
<feature type="transmembrane region" description="Helical" evidence="5">
    <location>
        <begin position="82"/>
        <end position="102"/>
    </location>
</feature>
<dbReference type="CDD" id="cd06261">
    <property type="entry name" value="TM_PBP2"/>
    <property type="match status" value="1"/>
</dbReference>
<evidence type="ECO:0000256" key="1">
    <source>
        <dbReference type="ARBA" id="ARBA00004141"/>
    </source>
</evidence>
<evidence type="ECO:0000256" key="3">
    <source>
        <dbReference type="ARBA" id="ARBA00022989"/>
    </source>
</evidence>
<feature type="non-terminal residue" evidence="7">
    <location>
        <position position="1"/>
    </location>
</feature>
<sequence>LIISIIVILLYGAIFVGAFTKVWGVDYSFSLENLKNAMGSRGALKNSLTFAVVAAICNSFLGVIIAYILLRKKFFGRGFMDFISVILFVIPGTIVGVGYITVFNVPPLVLTGTPLLIVLSMIFRNMPLGVRAGKAALRQISPSIEEAS</sequence>
<accession>X1KKC8</accession>
<keyword evidence="4 5" id="KW-0472">Membrane</keyword>
<feature type="transmembrane region" description="Helical" evidence="5">
    <location>
        <begin position="108"/>
        <end position="126"/>
    </location>
</feature>
<comment type="caution">
    <text evidence="7">The sequence shown here is derived from an EMBL/GenBank/DDBJ whole genome shotgun (WGS) entry which is preliminary data.</text>
</comment>
<dbReference type="AlphaFoldDB" id="X1KKC8"/>
<evidence type="ECO:0000313" key="7">
    <source>
        <dbReference type="EMBL" id="GAH94040.1"/>
    </source>
</evidence>
<feature type="domain" description="ABC transmembrane type-1" evidence="6">
    <location>
        <begin position="44"/>
        <end position="148"/>
    </location>
</feature>
<gene>
    <name evidence="7" type="ORF">S03H2_69028</name>
</gene>
<feature type="transmembrane region" description="Helical" evidence="5">
    <location>
        <begin position="48"/>
        <end position="70"/>
    </location>
</feature>
<protein>
    <recommendedName>
        <fullName evidence="6">ABC transmembrane type-1 domain-containing protein</fullName>
    </recommendedName>
</protein>
<dbReference type="SUPFAM" id="SSF161098">
    <property type="entry name" value="MetI-like"/>
    <property type="match status" value="1"/>
</dbReference>
<proteinExistence type="predicted"/>
<keyword evidence="2 5" id="KW-0812">Transmembrane</keyword>
<comment type="subcellular location">
    <subcellularLocation>
        <location evidence="1">Membrane</location>
        <topology evidence="1">Multi-pass membrane protein</topology>
    </subcellularLocation>
</comment>
<evidence type="ECO:0000256" key="4">
    <source>
        <dbReference type="ARBA" id="ARBA00023136"/>
    </source>
</evidence>
<evidence type="ECO:0000256" key="2">
    <source>
        <dbReference type="ARBA" id="ARBA00022692"/>
    </source>
</evidence>
<evidence type="ECO:0000259" key="6">
    <source>
        <dbReference type="PROSITE" id="PS50928"/>
    </source>
</evidence>
<keyword evidence="3 5" id="KW-1133">Transmembrane helix</keyword>
<evidence type="ECO:0000256" key="5">
    <source>
        <dbReference type="SAM" id="Phobius"/>
    </source>
</evidence>
<dbReference type="GO" id="GO:0016020">
    <property type="term" value="C:membrane"/>
    <property type="evidence" value="ECO:0007669"/>
    <property type="project" value="UniProtKB-SubCell"/>
</dbReference>
<dbReference type="InterPro" id="IPR000515">
    <property type="entry name" value="MetI-like"/>
</dbReference>
<dbReference type="GO" id="GO:0055085">
    <property type="term" value="P:transmembrane transport"/>
    <property type="evidence" value="ECO:0007669"/>
    <property type="project" value="InterPro"/>
</dbReference>
<dbReference type="Gene3D" id="1.10.3720.10">
    <property type="entry name" value="MetI-like"/>
    <property type="match status" value="1"/>
</dbReference>
<dbReference type="InterPro" id="IPR035906">
    <property type="entry name" value="MetI-like_sf"/>
</dbReference>
<organism evidence="7">
    <name type="scientific">marine sediment metagenome</name>
    <dbReference type="NCBI Taxonomy" id="412755"/>
    <lineage>
        <taxon>unclassified sequences</taxon>
        <taxon>metagenomes</taxon>
        <taxon>ecological metagenomes</taxon>
    </lineage>
</organism>